<evidence type="ECO:0000256" key="13">
    <source>
        <dbReference type="ARBA" id="ARBA00022679"/>
    </source>
</evidence>
<evidence type="ECO:0000256" key="20">
    <source>
        <dbReference type="ARBA" id="ARBA00023268"/>
    </source>
</evidence>
<dbReference type="GO" id="GO:0003848">
    <property type="term" value="F:2-amino-4-hydroxy-6-hydroxymethyldihydropteridine diphosphokinase activity"/>
    <property type="evidence" value="ECO:0007669"/>
    <property type="project" value="UniProtKB-EC"/>
</dbReference>
<evidence type="ECO:0000256" key="19">
    <source>
        <dbReference type="ARBA" id="ARBA00022909"/>
    </source>
</evidence>
<dbReference type="EC" id="4.1.2.25" evidence="11"/>
<evidence type="ECO:0000256" key="6">
    <source>
        <dbReference type="ARBA" id="ARBA00005013"/>
    </source>
</evidence>
<dbReference type="PROSITE" id="PS00794">
    <property type="entry name" value="HPPK"/>
    <property type="match status" value="1"/>
</dbReference>
<keyword evidence="20" id="KW-0511">Multifunctional enzyme</keyword>
<dbReference type="PANTHER" id="PTHR20941">
    <property type="entry name" value="FOLATE SYNTHESIS PROTEINS"/>
    <property type="match status" value="1"/>
</dbReference>
<evidence type="ECO:0000256" key="5">
    <source>
        <dbReference type="ARBA" id="ARBA00004763"/>
    </source>
</evidence>
<evidence type="ECO:0000256" key="2">
    <source>
        <dbReference type="ARBA" id="ARBA00000198"/>
    </source>
</evidence>
<dbReference type="UniPathway" id="UPA00077">
    <property type="reaction ID" value="UER00155"/>
</dbReference>
<dbReference type="GO" id="GO:0004156">
    <property type="term" value="F:dihydropteroate synthase activity"/>
    <property type="evidence" value="ECO:0007669"/>
    <property type="project" value="UniProtKB-EC"/>
</dbReference>
<dbReference type="EMBL" id="ML979139">
    <property type="protein sequence ID" value="KAF1913215.1"/>
    <property type="molecule type" value="Genomic_DNA"/>
</dbReference>
<keyword evidence="27" id="KW-1185">Reference proteome</keyword>
<evidence type="ECO:0000256" key="15">
    <source>
        <dbReference type="ARBA" id="ARBA00022741"/>
    </source>
</evidence>
<dbReference type="InterPro" id="IPR035907">
    <property type="entry name" value="Hppk_sf"/>
</dbReference>
<evidence type="ECO:0000256" key="1">
    <source>
        <dbReference type="ARBA" id="ARBA00000012"/>
    </source>
</evidence>
<dbReference type="Gene3D" id="3.30.70.560">
    <property type="entry name" value="7,8-Dihydro-6-hydroxymethylpterin-pyrophosphokinase HPPK"/>
    <property type="match status" value="1"/>
</dbReference>
<comment type="cofactor">
    <cofactor evidence="4">
        <name>Mg(2+)</name>
        <dbReference type="ChEBI" id="CHEBI:18420"/>
    </cofactor>
</comment>
<evidence type="ECO:0000256" key="3">
    <source>
        <dbReference type="ARBA" id="ARBA00001353"/>
    </source>
</evidence>
<dbReference type="GO" id="GO:0005740">
    <property type="term" value="C:mitochondrial envelope"/>
    <property type="evidence" value="ECO:0007669"/>
    <property type="project" value="TreeGrafter"/>
</dbReference>
<keyword evidence="14" id="KW-0479">Metal-binding</keyword>
<keyword evidence="15" id="KW-0547">Nucleotide-binding</keyword>
<dbReference type="AlphaFoldDB" id="A0A6A5QCC7"/>
<dbReference type="SUPFAM" id="SSF55083">
    <property type="entry name" value="6-hydroxymethyl-7,8-dihydropterin pyrophosphokinase, HPPK"/>
    <property type="match status" value="1"/>
</dbReference>
<dbReference type="CDD" id="cd00739">
    <property type="entry name" value="DHPS"/>
    <property type="match status" value="1"/>
</dbReference>
<keyword evidence="13" id="KW-0808">Transferase</keyword>
<evidence type="ECO:0000256" key="17">
    <source>
        <dbReference type="ARBA" id="ARBA00022840"/>
    </source>
</evidence>
<dbReference type="FunFam" id="3.20.20.20:FF:000006">
    <property type="entry name" value="Dihydropteroate synthase"/>
    <property type="match status" value="1"/>
</dbReference>
<evidence type="ECO:0000256" key="10">
    <source>
        <dbReference type="ARBA" id="ARBA00012458"/>
    </source>
</evidence>
<dbReference type="InterPro" id="IPR000489">
    <property type="entry name" value="Pterin-binding_dom"/>
</dbReference>
<dbReference type="Pfam" id="PF00809">
    <property type="entry name" value="Pterin_bind"/>
    <property type="match status" value="1"/>
</dbReference>
<sequence>MSSSRAFAMFQCARRLNTRSVVRAFKHVDITKVGTTSRKSHSIAAFRPSSSRPARTCTATRRLHWTGSRPHPRFALRNFQCSSIRHSHSHGPLCHRAYVALGSNMGDRVAEIERACTMMESLGKAKILQTSSLYETKAMYVLDQDKFVNGACQIATSLSPIELLDYLQAVENKMGRHKVIDKGPRNIDLDILFYGRGNEGAVTMINWDDERLTIPHKLMFEREFVLRPLYEILHIKNNPSFDAFLRKRLDELQSDRPLSSMTPLGHGQSNLTPRLVERRTHVMSILNVTPDSFSDGGKNYDASVESLKETIKKHVQAGASIIDIGGQSTAPGSAQADSAQELRRVLPALEAIRSLGLKDVAISVDTYRADVAKKAIEAGAHIVNDISGGLMDEEMLSTVAELGCTVCLMHMRGTPETMNSLTDYDGHLIETVGQELLERVHAAEKAGIRRWRIILDPGIGFAKTQEQNLELLRRFDELRNYPGLENFPWLVGTSRKAFIGRVTGVEKANERIWGTAATVAAAVQGGADIVRVHDVKEMVQVTKMADAIWRVVDDDKHRVP</sequence>
<evidence type="ECO:0000256" key="18">
    <source>
        <dbReference type="ARBA" id="ARBA00022842"/>
    </source>
</evidence>
<evidence type="ECO:0000256" key="11">
    <source>
        <dbReference type="ARBA" id="ARBA00013043"/>
    </source>
</evidence>
<name>A0A6A5QCC7_AMPQU</name>
<dbReference type="Proteomes" id="UP000800096">
    <property type="component" value="Unassembled WGS sequence"/>
</dbReference>
<feature type="domain" description="Pterin-binding" evidence="25">
    <location>
        <begin position="280"/>
        <end position="543"/>
    </location>
</feature>
<evidence type="ECO:0000256" key="16">
    <source>
        <dbReference type="ARBA" id="ARBA00022777"/>
    </source>
</evidence>
<evidence type="ECO:0000313" key="26">
    <source>
        <dbReference type="EMBL" id="KAF1913215.1"/>
    </source>
</evidence>
<evidence type="ECO:0000256" key="21">
    <source>
        <dbReference type="ARBA" id="ARBA00058009"/>
    </source>
</evidence>
<comment type="catalytic activity">
    <reaction evidence="2">
        <text>6-hydroxymethyl-7,8-dihydropterin + ATP = (7,8-dihydropterin-6-yl)methyl diphosphate + AMP + H(+)</text>
        <dbReference type="Rhea" id="RHEA:11412"/>
        <dbReference type="ChEBI" id="CHEBI:15378"/>
        <dbReference type="ChEBI" id="CHEBI:30616"/>
        <dbReference type="ChEBI" id="CHEBI:44841"/>
        <dbReference type="ChEBI" id="CHEBI:72950"/>
        <dbReference type="ChEBI" id="CHEBI:456215"/>
        <dbReference type="EC" id="2.7.6.3"/>
    </reaction>
</comment>
<comment type="pathway">
    <text evidence="6">Cofactor biosynthesis; tetrahydrofolate biosynthesis; 2-amino-4-hydroxy-6-hydroxymethyl-7,8-dihydropteridine diphosphate from 7,8-dihydroneopterin triphosphate: step 3/4.</text>
</comment>
<reference evidence="26" key="1">
    <citation type="journal article" date="2020" name="Stud. Mycol.">
        <title>101 Dothideomycetes genomes: a test case for predicting lifestyles and emergence of pathogens.</title>
        <authorList>
            <person name="Haridas S."/>
            <person name="Albert R."/>
            <person name="Binder M."/>
            <person name="Bloem J."/>
            <person name="Labutti K."/>
            <person name="Salamov A."/>
            <person name="Andreopoulos B."/>
            <person name="Baker S."/>
            <person name="Barry K."/>
            <person name="Bills G."/>
            <person name="Bluhm B."/>
            <person name="Cannon C."/>
            <person name="Castanera R."/>
            <person name="Culley D."/>
            <person name="Daum C."/>
            <person name="Ezra D."/>
            <person name="Gonzalez J."/>
            <person name="Henrissat B."/>
            <person name="Kuo A."/>
            <person name="Liang C."/>
            <person name="Lipzen A."/>
            <person name="Lutzoni F."/>
            <person name="Magnuson J."/>
            <person name="Mondo S."/>
            <person name="Nolan M."/>
            <person name="Ohm R."/>
            <person name="Pangilinan J."/>
            <person name="Park H.-J."/>
            <person name="Ramirez L."/>
            <person name="Alfaro M."/>
            <person name="Sun H."/>
            <person name="Tritt A."/>
            <person name="Yoshinaga Y."/>
            <person name="Zwiers L.-H."/>
            <person name="Turgeon B."/>
            <person name="Goodwin S."/>
            <person name="Spatafora J."/>
            <person name="Crous P."/>
            <person name="Grigoriev I."/>
        </authorList>
    </citation>
    <scope>NUCLEOTIDE SEQUENCE</scope>
    <source>
        <strain evidence="26">HMLAC05119</strain>
    </source>
</reference>
<dbReference type="GO" id="GO:0046872">
    <property type="term" value="F:metal ion binding"/>
    <property type="evidence" value="ECO:0007669"/>
    <property type="project" value="UniProtKB-KW"/>
</dbReference>
<evidence type="ECO:0000256" key="8">
    <source>
        <dbReference type="ARBA" id="ARBA00009640"/>
    </source>
</evidence>
<dbReference type="EC" id="2.5.1.15" evidence="10"/>
<dbReference type="NCBIfam" id="TIGR01496">
    <property type="entry name" value="DHPS"/>
    <property type="match status" value="1"/>
</dbReference>
<dbReference type="Pfam" id="PF01288">
    <property type="entry name" value="HPPK"/>
    <property type="match status" value="1"/>
</dbReference>
<dbReference type="CDD" id="cd00483">
    <property type="entry name" value="HPPK"/>
    <property type="match status" value="1"/>
</dbReference>
<dbReference type="EC" id="2.7.6.3" evidence="12"/>
<keyword evidence="16" id="KW-0418">Kinase</keyword>
<keyword evidence="18" id="KW-0460">Magnesium</keyword>
<protein>
    <recommendedName>
        <fullName evidence="23">Folic acid synthesis protein FOL1</fullName>
        <ecNumber evidence="10">2.5.1.15</ecNumber>
        <ecNumber evidence="12">2.7.6.3</ecNumber>
        <ecNumber evidence="11">4.1.2.25</ecNumber>
    </recommendedName>
    <alternativeName>
        <fullName evidence="24">Folic acid synthesis protein fol1</fullName>
    </alternativeName>
</protein>
<comment type="similarity">
    <text evidence="22">In the central section; belongs to the HPPK family.</text>
</comment>
<comment type="catalytic activity">
    <reaction evidence="3">
        <text>7,8-dihydroneopterin = 6-hydroxymethyl-7,8-dihydropterin + glycolaldehyde</text>
        <dbReference type="Rhea" id="RHEA:10540"/>
        <dbReference type="ChEBI" id="CHEBI:17001"/>
        <dbReference type="ChEBI" id="CHEBI:17071"/>
        <dbReference type="ChEBI" id="CHEBI:44841"/>
        <dbReference type="EC" id="4.1.2.25"/>
    </reaction>
</comment>
<dbReference type="InterPro" id="IPR006390">
    <property type="entry name" value="DHP_synth_dom"/>
</dbReference>
<comment type="catalytic activity">
    <reaction evidence="1">
        <text>(7,8-dihydropterin-6-yl)methyl diphosphate + 4-aminobenzoate = 7,8-dihydropteroate + diphosphate</text>
        <dbReference type="Rhea" id="RHEA:19949"/>
        <dbReference type="ChEBI" id="CHEBI:17836"/>
        <dbReference type="ChEBI" id="CHEBI:17839"/>
        <dbReference type="ChEBI" id="CHEBI:33019"/>
        <dbReference type="ChEBI" id="CHEBI:72950"/>
        <dbReference type="EC" id="2.5.1.15"/>
    </reaction>
</comment>
<evidence type="ECO:0000256" key="24">
    <source>
        <dbReference type="ARBA" id="ARBA00068111"/>
    </source>
</evidence>
<comment type="similarity">
    <text evidence="8">In the N-terminal section; belongs to the DHNA family.</text>
</comment>
<organism evidence="26 27">
    <name type="scientific">Ampelomyces quisqualis</name>
    <name type="common">Powdery mildew agent</name>
    <dbReference type="NCBI Taxonomy" id="50730"/>
    <lineage>
        <taxon>Eukaryota</taxon>
        <taxon>Fungi</taxon>
        <taxon>Dikarya</taxon>
        <taxon>Ascomycota</taxon>
        <taxon>Pezizomycotina</taxon>
        <taxon>Dothideomycetes</taxon>
        <taxon>Pleosporomycetidae</taxon>
        <taxon>Pleosporales</taxon>
        <taxon>Pleosporineae</taxon>
        <taxon>Phaeosphaeriaceae</taxon>
        <taxon>Ampelomyces</taxon>
    </lineage>
</organism>
<dbReference type="InterPro" id="IPR000550">
    <property type="entry name" value="Hppk"/>
</dbReference>
<evidence type="ECO:0000256" key="9">
    <source>
        <dbReference type="ARBA" id="ARBA00009951"/>
    </source>
</evidence>
<evidence type="ECO:0000256" key="4">
    <source>
        <dbReference type="ARBA" id="ARBA00001946"/>
    </source>
</evidence>
<dbReference type="PROSITE" id="PS50972">
    <property type="entry name" value="PTERIN_BINDING"/>
    <property type="match status" value="1"/>
</dbReference>
<dbReference type="GO" id="GO:0005524">
    <property type="term" value="F:ATP binding"/>
    <property type="evidence" value="ECO:0007669"/>
    <property type="project" value="UniProtKB-KW"/>
</dbReference>
<dbReference type="GO" id="GO:0046654">
    <property type="term" value="P:tetrahydrofolate biosynthetic process"/>
    <property type="evidence" value="ECO:0007669"/>
    <property type="project" value="UniProtKB-UniPathway"/>
</dbReference>
<dbReference type="Gene3D" id="3.20.20.20">
    <property type="entry name" value="Dihydropteroate synthase-like"/>
    <property type="match status" value="1"/>
</dbReference>
<comment type="pathway">
    <text evidence="5">Cofactor biosynthesis; tetrahydrofolate biosynthesis; 7,8-dihydrofolate from 2-amino-4-hydroxy-6-hydroxymethyl-7,8-dihydropteridine diphosphate and 4-aminobenzoate: step 1/2.</text>
</comment>
<evidence type="ECO:0000256" key="7">
    <source>
        <dbReference type="ARBA" id="ARBA00005051"/>
    </source>
</evidence>
<evidence type="ECO:0000256" key="14">
    <source>
        <dbReference type="ARBA" id="ARBA00022723"/>
    </source>
</evidence>
<accession>A0A6A5QCC7</accession>
<keyword evidence="19" id="KW-0289">Folate biosynthesis</keyword>
<gene>
    <name evidence="26" type="ORF">BDU57DRAFT_521981</name>
</gene>
<comment type="similarity">
    <text evidence="9">In the C-terminal section; belongs to the DHPS family.</text>
</comment>
<evidence type="ECO:0000259" key="25">
    <source>
        <dbReference type="PROSITE" id="PS50972"/>
    </source>
</evidence>
<dbReference type="GO" id="GO:0004150">
    <property type="term" value="F:dihydroneopterin aldolase activity"/>
    <property type="evidence" value="ECO:0007669"/>
    <property type="project" value="UniProtKB-EC"/>
</dbReference>
<dbReference type="GO" id="GO:0046656">
    <property type="term" value="P:folic acid biosynthetic process"/>
    <property type="evidence" value="ECO:0007669"/>
    <property type="project" value="UniProtKB-KW"/>
</dbReference>
<keyword evidence="17" id="KW-0067">ATP-binding</keyword>
<evidence type="ECO:0000256" key="12">
    <source>
        <dbReference type="ARBA" id="ARBA00013253"/>
    </source>
</evidence>
<evidence type="ECO:0000256" key="22">
    <source>
        <dbReference type="ARBA" id="ARBA00061548"/>
    </source>
</evidence>
<evidence type="ECO:0000256" key="23">
    <source>
        <dbReference type="ARBA" id="ARBA00067568"/>
    </source>
</evidence>
<comment type="function">
    <text evidence="21">Catalyzes three sequential steps of tetrahydrofolate biosynthesis.</text>
</comment>
<dbReference type="SUPFAM" id="SSF51717">
    <property type="entry name" value="Dihydropteroate synthetase-like"/>
    <property type="match status" value="1"/>
</dbReference>
<dbReference type="InterPro" id="IPR045031">
    <property type="entry name" value="DHP_synth-like"/>
</dbReference>
<dbReference type="NCBIfam" id="TIGR01498">
    <property type="entry name" value="folK"/>
    <property type="match status" value="1"/>
</dbReference>
<dbReference type="OrthoDB" id="615426at2759"/>
<dbReference type="GO" id="GO:0016301">
    <property type="term" value="F:kinase activity"/>
    <property type="evidence" value="ECO:0007669"/>
    <property type="project" value="UniProtKB-KW"/>
</dbReference>
<dbReference type="PANTHER" id="PTHR20941:SF1">
    <property type="entry name" value="FOLIC ACID SYNTHESIS PROTEIN FOL1"/>
    <property type="match status" value="1"/>
</dbReference>
<dbReference type="PROSITE" id="PS00793">
    <property type="entry name" value="DHPS_2"/>
    <property type="match status" value="1"/>
</dbReference>
<comment type="pathway">
    <text evidence="7">Cofactor biosynthesis; tetrahydrofolate biosynthesis; 2-amino-4-hydroxy-6-hydroxymethyl-7,8-dihydropteridine diphosphate from 7,8-dihydroneopterin triphosphate: step 4/4.</text>
</comment>
<dbReference type="InterPro" id="IPR011005">
    <property type="entry name" value="Dihydropteroate_synth-like_sf"/>
</dbReference>
<evidence type="ECO:0000313" key="27">
    <source>
        <dbReference type="Proteomes" id="UP000800096"/>
    </source>
</evidence>
<proteinExistence type="inferred from homology"/>